<gene>
    <name evidence="3" type="ORF">GRI65_10920</name>
</gene>
<evidence type="ECO:0000259" key="2">
    <source>
        <dbReference type="Pfam" id="PF00144"/>
    </source>
</evidence>
<dbReference type="RefSeq" id="WP_160756618.1">
    <property type="nucleotide sequence ID" value="NZ_WTYL01000003.1"/>
</dbReference>
<dbReference type="InterPro" id="IPR012338">
    <property type="entry name" value="Beta-lactam/transpept-like"/>
</dbReference>
<dbReference type="PANTHER" id="PTHR46825">
    <property type="entry name" value="D-ALANYL-D-ALANINE-CARBOXYPEPTIDASE/ENDOPEPTIDASE AMPH"/>
    <property type="match status" value="1"/>
</dbReference>
<keyword evidence="3" id="KW-0378">Hydrolase</keyword>
<dbReference type="InterPro" id="IPR050491">
    <property type="entry name" value="AmpC-like"/>
</dbReference>
<protein>
    <submittedName>
        <fullName evidence="3">Serine hydrolase</fullName>
    </submittedName>
</protein>
<dbReference type="InterPro" id="IPR001466">
    <property type="entry name" value="Beta-lactam-related"/>
</dbReference>
<dbReference type="Pfam" id="PF00144">
    <property type="entry name" value="Beta-lactamase"/>
    <property type="match status" value="1"/>
</dbReference>
<dbReference type="AlphaFoldDB" id="A0A845B6A6"/>
<evidence type="ECO:0000313" key="4">
    <source>
        <dbReference type="Proteomes" id="UP000431922"/>
    </source>
</evidence>
<keyword evidence="1" id="KW-0732">Signal</keyword>
<dbReference type="Gene3D" id="3.40.710.10">
    <property type="entry name" value="DD-peptidase/beta-lactamase superfamily"/>
    <property type="match status" value="1"/>
</dbReference>
<proteinExistence type="predicted"/>
<dbReference type="Proteomes" id="UP000431922">
    <property type="component" value="Unassembled WGS sequence"/>
</dbReference>
<organism evidence="3 4">
    <name type="scientific">Allopontixanthobacter sediminis</name>
    <dbReference type="NCBI Taxonomy" id="1689985"/>
    <lineage>
        <taxon>Bacteria</taxon>
        <taxon>Pseudomonadati</taxon>
        <taxon>Pseudomonadota</taxon>
        <taxon>Alphaproteobacteria</taxon>
        <taxon>Sphingomonadales</taxon>
        <taxon>Erythrobacteraceae</taxon>
        <taxon>Allopontixanthobacter</taxon>
    </lineage>
</organism>
<dbReference type="SUPFAM" id="SSF56601">
    <property type="entry name" value="beta-lactamase/transpeptidase-like"/>
    <property type="match status" value="1"/>
</dbReference>
<feature type="signal peptide" evidence="1">
    <location>
        <begin position="1"/>
        <end position="25"/>
    </location>
</feature>
<feature type="domain" description="Beta-lactamase-related" evidence="2">
    <location>
        <begin position="45"/>
        <end position="357"/>
    </location>
</feature>
<dbReference type="OrthoDB" id="9804448at2"/>
<accession>A0A845B6A6</accession>
<evidence type="ECO:0000256" key="1">
    <source>
        <dbReference type="SAM" id="SignalP"/>
    </source>
</evidence>
<dbReference type="EMBL" id="WTYL01000003">
    <property type="protein sequence ID" value="MXP44967.1"/>
    <property type="molecule type" value="Genomic_DNA"/>
</dbReference>
<feature type="chain" id="PRO_5032838165" evidence="1">
    <location>
        <begin position="26"/>
        <end position="561"/>
    </location>
</feature>
<evidence type="ECO:0000313" key="3">
    <source>
        <dbReference type="EMBL" id="MXP44967.1"/>
    </source>
</evidence>
<sequence>MLYRKSVTVLAAIASANLLPAAAYAAPENLGADIAALLDRSISADGPGAAVVVTEGGKIIYKGARGIADLEAGTPITPDTVFRLASISKQFAAATMLQLVEEGKLSLDDPLSKFFPDYPEPGASATVRQLLNHTSGIKSYTSMLGWMSEANTARRYTSDELIAEFKDQPADFQPGEAWSYNNSGYVLVGAIIEKVTGKNWDQAIVEHISKPLGLTSIAGFGDEATVPRMAKGYTSGEDNRPELARKIDMSVPTAAGALRGTVLDMAKWAEALQGGKVISQPSYAAMIAPTRLPGGKTEDYGFGIGPSDIRGHKAIGHSGGIFGFSTDSAYLPDDKIFVAVFFNTDSGPVSAGTLMRKIAAIAVDEAYPEFTPVTPDMAALEQLFGVYQINETDSRKFFARDGKLFTARSGGSDMEVFAAGEGRFFYGPDSLTWFEIIPNVNGVPVMQMHPNGAEMPEPAIYAGPMPKLETVTVPRTVLESYVGEYTTPVGPMIISVTDENVLMAKLGSQPIIPLAALSATEFKVTVVDARVKFTVEGGAVTGLVIEQAGQSIAGERIGAED</sequence>
<dbReference type="PANTHER" id="PTHR46825:SF9">
    <property type="entry name" value="BETA-LACTAMASE-RELATED DOMAIN-CONTAINING PROTEIN"/>
    <property type="match status" value="1"/>
</dbReference>
<name>A0A845B6A6_9SPHN</name>
<reference evidence="3 4" key="1">
    <citation type="submission" date="2019-12" db="EMBL/GenBank/DDBJ databases">
        <title>Genomic-based taxomic classification of the family Erythrobacteraceae.</title>
        <authorList>
            <person name="Xu L."/>
        </authorList>
    </citation>
    <scope>NUCLEOTIDE SEQUENCE [LARGE SCALE GENOMIC DNA]</scope>
    <source>
        <strain evidence="3 4">KCTC 42453</strain>
    </source>
</reference>
<keyword evidence="4" id="KW-1185">Reference proteome</keyword>
<dbReference type="GO" id="GO:0016787">
    <property type="term" value="F:hydrolase activity"/>
    <property type="evidence" value="ECO:0007669"/>
    <property type="project" value="UniProtKB-KW"/>
</dbReference>
<comment type="caution">
    <text evidence="3">The sequence shown here is derived from an EMBL/GenBank/DDBJ whole genome shotgun (WGS) entry which is preliminary data.</text>
</comment>